<evidence type="ECO:0000313" key="3">
    <source>
        <dbReference type="EMBL" id="KAJ3993054.1"/>
    </source>
</evidence>
<dbReference type="EMBL" id="MU790796">
    <property type="protein sequence ID" value="KAJ3993054.1"/>
    <property type="molecule type" value="Genomic_DNA"/>
</dbReference>
<comment type="caution">
    <text evidence="3">The sequence shown here is derived from an EMBL/GenBank/DDBJ whole genome shotgun (WGS) entry which is preliminary data.</text>
</comment>
<organism evidence="3 4">
    <name type="scientific">Lentinula boryana</name>
    <dbReference type="NCBI Taxonomy" id="40481"/>
    <lineage>
        <taxon>Eukaryota</taxon>
        <taxon>Fungi</taxon>
        <taxon>Dikarya</taxon>
        <taxon>Basidiomycota</taxon>
        <taxon>Agaricomycotina</taxon>
        <taxon>Agaricomycetes</taxon>
        <taxon>Agaricomycetidae</taxon>
        <taxon>Agaricales</taxon>
        <taxon>Marasmiineae</taxon>
        <taxon>Omphalotaceae</taxon>
        <taxon>Lentinula</taxon>
    </lineage>
</organism>
<feature type="signal peptide" evidence="2">
    <location>
        <begin position="1"/>
        <end position="28"/>
    </location>
</feature>
<accession>A0ABQ8Q2V3</accession>
<name>A0ABQ8Q2V3_9AGAR</name>
<gene>
    <name evidence="3" type="ORF">F5050DRAFT_784465</name>
</gene>
<feature type="chain" id="PRO_5045083721" evidence="2">
    <location>
        <begin position="29"/>
        <end position="383"/>
    </location>
</feature>
<keyword evidence="2" id="KW-0732">Signal</keyword>
<reference evidence="3" key="1">
    <citation type="submission" date="2022-08" db="EMBL/GenBank/DDBJ databases">
        <authorList>
            <consortium name="DOE Joint Genome Institute"/>
            <person name="Min B."/>
            <person name="Riley R."/>
            <person name="Sierra-Patev S."/>
            <person name="Naranjo-Ortiz M."/>
            <person name="Looney B."/>
            <person name="Konkel Z."/>
            <person name="Slot J.C."/>
            <person name="Sakamoto Y."/>
            <person name="Steenwyk J.L."/>
            <person name="Rokas A."/>
            <person name="Carro J."/>
            <person name="Camarero S."/>
            <person name="Ferreira P."/>
            <person name="Molpeceres G."/>
            <person name="Ruiz-Duenas F.J."/>
            <person name="Serrano A."/>
            <person name="Henrissat B."/>
            <person name="Drula E."/>
            <person name="Hughes K.W."/>
            <person name="Mata J.L."/>
            <person name="Ishikawa N.K."/>
            <person name="Vargas-Isla R."/>
            <person name="Ushijima S."/>
            <person name="Smith C.A."/>
            <person name="Ahrendt S."/>
            <person name="Andreopoulos W."/>
            <person name="He G."/>
            <person name="Labutti K."/>
            <person name="Lipzen A."/>
            <person name="Ng V."/>
            <person name="Sandor L."/>
            <person name="Barry K."/>
            <person name="Martinez A.T."/>
            <person name="Xiao Y."/>
            <person name="Gibbons J.G."/>
            <person name="Terashima K."/>
            <person name="Hibbett D.S."/>
            <person name="Grigoriev I.V."/>
        </authorList>
    </citation>
    <scope>NUCLEOTIDE SEQUENCE</scope>
    <source>
        <strain evidence="3">TFB10827</strain>
    </source>
</reference>
<feature type="region of interest" description="Disordered" evidence="1">
    <location>
        <begin position="317"/>
        <end position="338"/>
    </location>
</feature>
<evidence type="ECO:0000313" key="4">
    <source>
        <dbReference type="Proteomes" id="UP001163828"/>
    </source>
</evidence>
<protein>
    <submittedName>
        <fullName evidence="3">Uncharacterized protein</fullName>
    </submittedName>
</protein>
<sequence>MFCEWDRIFIRPTHFALFLALYFASLLDSPCDISTVFGVIGVPTSLPQVNLVTFTRIAHQMKAIDVHLWSERGYEDLVLLTSTPQETLSWFNNECGEPLCLQLADTQCFWVFIRISSKSTNEAFAEDVKGLNLIEVFRDQPEILPLLNKLPNLCLDVGTFEVLRLSGSCWADRATEDSNPREQHPAGVLNLEELDEVEQKLSHNMFMRRLSQAIAQMKTNEFITTGAGMYLRKVRSDAEIRPWSMSIVQLPPRIAKAKRGGAQEIAPRSSNARTGRTRKLRSTNVDVATNSNKDIDQANEDVIKFFDRSQGKVGKLATGRASAEMGRSDELSASSSNNRYNLRTRQVSLYSHLQNIRRGRNFSTAINLPGNLPAPIFQHASSF</sequence>
<keyword evidence="4" id="KW-1185">Reference proteome</keyword>
<dbReference type="Proteomes" id="UP001163828">
    <property type="component" value="Unassembled WGS sequence"/>
</dbReference>
<evidence type="ECO:0000256" key="2">
    <source>
        <dbReference type="SAM" id="SignalP"/>
    </source>
</evidence>
<evidence type="ECO:0000256" key="1">
    <source>
        <dbReference type="SAM" id="MobiDB-lite"/>
    </source>
</evidence>
<proteinExistence type="predicted"/>